<dbReference type="PROSITE" id="PS50887">
    <property type="entry name" value="GGDEF"/>
    <property type="match status" value="1"/>
</dbReference>
<dbReference type="AlphaFoldDB" id="A0A4S8Q2P6"/>
<dbReference type="SUPFAM" id="SSF55785">
    <property type="entry name" value="PYP-like sensor domain (PAS domain)"/>
    <property type="match status" value="2"/>
</dbReference>
<dbReference type="PROSITE" id="PS50113">
    <property type="entry name" value="PAC"/>
    <property type="match status" value="2"/>
</dbReference>
<evidence type="ECO:0000256" key="1">
    <source>
        <dbReference type="SAM" id="Coils"/>
    </source>
</evidence>
<dbReference type="NCBIfam" id="TIGR00229">
    <property type="entry name" value="sensory_box"/>
    <property type="match status" value="1"/>
</dbReference>
<dbReference type="InterPro" id="IPR000700">
    <property type="entry name" value="PAS-assoc_C"/>
</dbReference>
<feature type="domain" description="EAL" evidence="3">
    <location>
        <begin position="582"/>
        <end position="833"/>
    </location>
</feature>
<dbReference type="SUPFAM" id="SSF141868">
    <property type="entry name" value="EAL domain-like"/>
    <property type="match status" value="1"/>
</dbReference>
<dbReference type="CDD" id="cd01948">
    <property type="entry name" value="EAL"/>
    <property type="match status" value="1"/>
</dbReference>
<name>A0A4S8Q2P6_9HYPH</name>
<feature type="coiled-coil region" evidence="1">
    <location>
        <begin position="375"/>
        <end position="407"/>
    </location>
</feature>
<dbReference type="Proteomes" id="UP000307378">
    <property type="component" value="Unassembled WGS sequence"/>
</dbReference>
<dbReference type="NCBIfam" id="TIGR00254">
    <property type="entry name" value="GGDEF"/>
    <property type="match status" value="1"/>
</dbReference>
<dbReference type="InterPro" id="IPR000160">
    <property type="entry name" value="GGDEF_dom"/>
</dbReference>
<dbReference type="InterPro" id="IPR013655">
    <property type="entry name" value="PAS_fold_3"/>
</dbReference>
<sequence>MRPKAATLPTPGAGGIEISCLDWPAAWLTADGIIRSLNDAMRGALGADASPGLNVATCFRDTDAAKLLLALSRLMDNEPSSIEVSTSKADQKHFIAGLSQANFNGSGDGAVLLQLTDITDLRRKLDEVTMRESRWNYALVGSTSGVWDQRSSGDYYYSDVWREIRGLGPDDAFPPTMEAWLELVHPQDRERVLHCIERQNAGDPDYSVFQYREMHKQGHYVWIECRGACVERDADGNPARIIGTDTDITARKQQEEWLEGLSRRLKLAIDISGIGIFETDFEAGTSEWDEGMRRIFEVENDCEVQIGGFWESKLHPEDRARTLAYVAGKIAEMKPFTDNYRIIARDGSTRYIRSNSLPFMDHDGRLKMIGVNWDVTEDQRLRQELEQQKTLAEARNAELERTRLEAEHSAMHDYLTGLPNRRYLEMKLEEWRDSKGELGTGIAVLHIDLDRFKQINDTLGHGAGDAMLTLAAKILRDNIRVTDFAARIGGDEFVVLIDHDGATPALATVASRIIAQMRQPAWYNGQECRFGASIGIAHSLTRDIDPKQLLQNADIALYKAKYLGRNRYEFYVPASRTLLADSNRLSSELLRALENDEIFPQYQLQFDARTRNVVGAECLARWRHPTRGILGPDKFLTIAEEYGVLAQIDGLILEKALIDQAAWRAEGIAPPKISVNVSARRLTDPDLARGLSDLDIKPGTVSFELLESVFLDRQDAAVMSNLDMLRRLAIDIEIDDFGTGHASIVGLLNLKPTTLKIDRQLIEHVPDSQEQRILVKSIIQIARSLGIKVTAEGVETEEHARILSRLGCDVLQGYGLARPKSFEDVTQMLRDKKSAQA</sequence>
<reference evidence="5 6" key="1">
    <citation type="submission" date="2019-04" db="EMBL/GenBank/DDBJ databases">
        <title>genome sequence of strain W3.</title>
        <authorList>
            <person name="Gao J."/>
            <person name="Sun J."/>
        </authorList>
    </citation>
    <scope>NUCLEOTIDE SEQUENCE [LARGE SCALE GENOMIC DNA]</scope>
    <source>
        <strain evidence="5 6">W3</strain>
    </source>
</reference>
<dbReference type="SMART" id="SM00267">
    <property type="entry name" value="GGDEF"/>
    <property type="match status" value="1"/>
</dbReference>
<evidence type="ECO:0000259" key="2">
    <source>
        <dbReference type="PROSITE" id="PS50113"/>
    </source>
</evidence>
<dbReference type="InterPro" id="IPR035965">
    <property type="entry name" value="PAS-like_dom_sf"/>
</dbReference>
<evidence type="ECO:0000259" key="4">
    <source>
        <dbReference type="PROSITE" id="PS50887"/>
    </source>
</evidence>
<dbReference type="SUPFAM" id="SSF55073">
    <property type="entry name" value="Nucleotide cyclase"/>
    <property type="match status" value="1"/>
</dbReference>
<dbReference type="Pfam" id="PF08447">
    <property type="entry name" value="PAS_3"/>
    <property type="match status" value="2"/>
</dbReference>
<dbReference type="Gene3D" id="3.30.70.270">
    <property type="match status" value="1"/>
</dbReference>
<dbReference type="PANTHER" id="PTHR44757:SF2">
    <property type="entry name" value="BIOFILM ARCHITECTURE MAINTENANCE PROTEIN MBAA"/>
    <property type="match status" value="1"/>
</dbReference>
<accession>A0A4S8Q2P6</accession>
<dbReference type="Gene3D" id="3.20.20.450">
    <property type="entry name" value="EAL domain"/>
    <property type="match status" value="1"/>
</dbReference>
<feature type="domain" description="PAC" evidence="2">
    <location>
        <begin position="207"/>
        <end position="260"/>
    </location>
</feature>
<evidence type="ECO:0000313" key="5">
    <source>
        <dbReference type="EMBL" id="THV34879.1"/>
    </source>
</evidence>
<organism evidence="5 6">
    <name type="scientific">Rhizobium rosettiformans W3</name>
    <dbReference type="NCBI Taxonomy" id="538378"/>
    <lineage>
        <taxon>Bacteria</taxon>
        <taxon>Pseudomonadati</taxon>
        <taxon>Pseudomonadota</taxon>
        <taxon>Alphaproteobacteria</taxon>
        <taxon>Hyphomicrobiales</taxon>
        <taxon>Rhizobiaceae</taxon>
        <taxon>Rhizobium/Agrobacterium group</taxon>
        <taxon>Rhizobium</taxon>
    </lineage>
</organism>
<dbReference type="InterPro" id="IPR052155">
    <property type="entry name" value="Biofilm_reg_signaling"/>
</dbReference>
<gene>
    <name evidence="5" type="ORF">FAA86_14480</name>
</gene>
<dbReference type="Pfam" id="PF00563">
    <property type="entry name" value="EAL"/>
    <property type="match status" value="1"/>
</dbReference>
<feature type="domain" description="GGDEF" evidence="4">
    <location>
        <begin position="440"/>
        <end position="573"/>
    </location>
</feature>
<dbReference type="InterPro" id="IPR029787">
    <property type="entry name" value="Nucleotide_cyclase"/>
</dbReference>
<dbReference type="PROSITE" id="PS50883">
    <property type="entry name" value="EAL"/>
    <property type="match status" value="1"/>
</dbReference>
<dbReference type="Gene3D" id="3.30.450.20">
    <property type="entry name" value="PAS domain"/>
    <property type="match status" value="2"/>
</dbReference>
<dbReference type="RefSeq" id="WP_136541666.1">
    <property type="nucleotide sequence ID" value="NZ_STGU01000007.1"/>
</dbReference>
<dbReference type="CDD" id="cd01949">
    <property type="entry name" value="GGDEF"/>
    <property type="match status" value="1"/>
</dbReference>
<dbReference type="InterPro" id="IPR043128">
    <property type="entry name" value="Rev_trsase/Diguanyl_cyclase"/>
</dbReference>
<dbReference type="SMART" id="SM00086">
    <property type="entry name" value="PAC"/>
    <property type="match status" value="2"/>
</dbReference>
<evidence type="ECO:0000259" key="3">
    <source>
        <dbReference type="PROSITE" id="PS50883"/>
    </source>
</evidence>
<dbReference type="Pfam" id="PF13426">
    <property type="entry name" value="PAS_9"/>
    <property type="match status" value="1"/>
</dbReference>
<comment type="caution">
    <text evidence="5">The sequence shown here is derived from an EMBL/GenBank/DDBJ whole genome shotgun (WGS) entry which is preliminary data.</text>
</comment>
<dbReference type="PANTHER" id="PTHR44757">
    <property type="entry name" value="DIGUANYLATE CYCLASE DGCP"/>
    <property type="match status" value="1"/>
</dbReference>
<keyword evidence="1" id="KW-0175">Coiled coil</keyword>
<dbReference type="CDD" id="cd00130">
    <property type="entry name" value="PAS"/>
    <property type="match status" value="2"/>
</dbReference>
<protein>
    <submittedName>
        <fullName evidence="5">EAL domain-containing protein</fullName>
    </submittedName>
</protein>
<dbReference type="InterPro" id="IPR035919">
    <property type="entry name" value="EAL_sf"/>
</dbReference>
<dbReference type="SMART" id="SM00052">
    <property type="entry name" value="EAL"/>
    <property type="match status" value="1"/>
</dbReference>
<dbReference type="InterPro" id="IPR001610">
    <property type="entry name" value="PAC"/>
</dbReference>
<dbReference type="InterPro" id="IPR001633">
    <property type="entry name" value="EAL_dom"/>
</dbReference>
<proteinExistence type="predicted"/>
<evidence type="ECO:0000313" key="6">
    <source>
        <dbReference type="Proteomes" id="UP000307378"/>
    </source>
</evidence>
<dbReference type="Gene3D" id="2.10.70.100">
    <property type="match status" value="1"/>
</dbReference>
<dbReference type="InterPro" id="IPR000014">
    <property type="entry name" value="PAS"/>
</dbReference>
<feature type="domain" description="PAC" evidence="2">
    <location>
        <begin position="336"/>
        <end position="387"/>
    </location>
</feature>
<dbReference type="EMBL" id="STGU01000007">
    <property type="protein sequence ID" value="THV34879.1"/>
    <property type="molecule type" value="Genomic_DNA"/>
</dbReference>
<dbReference type="Pfam" id="PF00990">
    <property type="entry name" value="GGDEF"/>
    <property type="match status" value="1"/>
</dbReference>